<proteinExistence type="predicted"/>
<dbReference type="HOGENOM" id="CLU_2259772_0_0_9"/>
<dbReference type="AlphaFoldDB" id="A4IT54"/>
<accession>A4IT54</accession>
<dbReference type="eggNOG" id="COG2801">
    <property type="taxonomic scope" value="Bacteria"/>
</dbReference>
<organism evidence="1 2">
    <name type="scientific">Geobacillus thermodenitrificans (strain NG80-2)</name>
    <dbReference type="NCBI Taxonomy" id="420246"/>
    <lineage>
        <taxon>Bacteria</taxon>
        <taxon>Bacillati</taxon>
        <taxon>Bacillota</taxon>
        <taxon>Bacilli</taxon>
        <taxon>Bacillales</taxon>
        <taxon>Anoxybacillaceae</taxon>
        <taxon>Geobacillus</taxon>
    </lineage>
</organism>
<name>A4IT54_GEOTN</name>
<sequence>MYLIGLLFGKFLNHKDFDEPVKKPYRRIHADDILIIDVPEMLDYWVFLVGNEAKHSRSLRQIQCPNTDIGICHRRSISPAWLCCRTNSDRSQFTMSILRCSLE</sequence>
<evidence type="ECO:0000313" key="2">
    <source>
        <dbReference type="Proteomes" id="UP000001578"/>
    </source>
</evidence>
<evidence type="ECO:0000313" key="1">
    <source>
        <dbReference type="EMBL" id="ABO68508.1"/>
    </source>
</evidence>
<dbReference type="EMBL" id="CP000557">
    <property type="protein sequence ID" value="ABO68508.1"/>
    <property type="molecule type" value="Genomic_DNA"/>
</dbReference>
<reference evidence="1 2" key="1">
    <citation type="journal article" date="2007" name="Proc. Natl. Acad. Sci. U.S.A.">
        <title>Genome and proteome of long-chain alkane degrading Geobacillus thermodenitrificans NG80-2 isolated from a deep-subsurface oil reservoir.</title>
        <authorList>
            <person name="Feng L."/>
            <person name="Wang W."/>
            <person name="Cheng J."/>
            <person name="Ren Y."/>
            <person name="Zhao G."/>
            <person name="Gao C."/>
            <person name="Tang Y."/>
            <person name="Liu X."/>
            <person name="Han W."/>
            <person name="Peng X."/>
            <person name="Liu R."/>
            <person name="Wang L."/>
        </authorList>
    </citation>
    <scope>NUCLEOTIDE SEQUENCE [LARGE SCALE GENOMIC DNA]</scope>
    <source>
        <strain evidence="1 2">NG80-2</strain>
    </source>
</reference>
<protein>
    <submittedName>
        <fullName evidence="1">Uncharacterized protein</fullName>
    </submittedName>
</protein>
<gene>
    <name evidence="1" type="ordered locus">GTNG_3163</name>
</gene>
<dbReference type="Proteomes" id="UP000001578">
    <property type="component" value="Chromosome"/>
</dbReference>
<dbReference type="KEGG" id="gtn:GTNG_3163"/>